<organism evidence="1 2">
    <name type="scientific">Capnocytophaga cynodegmi</name>
    <dbReference type="NCBI Taxonomy" id="28189"/>
    <lineage>
        <taxon>Bacteria</taxon>
        <taxon>Pseudomonadati</taxon>
        <taxon>Bacteroidota</taxon>
        <taxon>Flavobacteriia</taxon>
        <taxon>Flavobacteriales</taxon>
        <taxon>Flavobacteriaceae</taxon>
        <taxon>Capnocytophaga</taxon>
    </lineage>
</organism>
<proteinExistence type="predicted"/>
<dbReference type="AlphaFoldDB" id="A0A0B7HG35"/>
<reference evidence="1 2" key="1">
    <citation type="submission" date="2015-01" db="EMBL/GenBank/DDBJ databases">
        <authorList>
            <person name="Xiang T."/>
            <person name="Song Y."/>
            <person name="Huang L."/>
            <person name="Wang B."/>
            <person name="Wu P."/>
        </authorList>
    </citation>
    <scope>NUCLEOTIDE SEQUENCE [LARGE SCALE GENOMIC DNA]</scope>
    <source>
        <strain evidence="1 2">Ccy74</strain>
    </source>
</reference>
<evidence type="ECO:0000313" key="1">
    <source>
        <dbReference type="EMBL" id="CEN38676.1"/>
    </source>
</evidence>
<name>A0A0B7HG35_9FLAO</name>
<dbReference type="InterPro" id="IPR025850">
    <property type="entry name" value="SUKH-3"/>
</dbReference>
<evidence type="ECO:0008006" key="3">
    <source>
        <dbReference type="Google" id="ProtNLM"/>
    </source>
</evidence>
<protein>
    <recommendedName>
        <fullName evidence="3">SMI1/KNR4 family protein</fullName>
    </recommendedName>
</protein>
<dbReference type="OrthoDB" id="1148446at2"/>
<dbReference type="EMBL" id="CDOG01000023">
    <property type="protein sequence ID" value="CEN38676.1"/>
    <property type="molecule type" value="Genomic_DNA"/>
</dbReference>
<dbReference type="Proteomes" id="UP000038083">
    <property type="component" value="Unassembled WGS sequence"/>
</dbReference>
<sequence length="151" mass="17745">MFSQSLQNLLSKIRVEIERKIPKEIFSEREERIISLYQNAGYESVPKEVVLFFCYFNGQQISHKGHITEFNLEHLMKYFPKSQTEYAEKLLEKQIFPLGTTKSGWYDLFSDESGAVYAFHIEGDELILYGENPFVALQNILQNTPLERKRI</sequence>
<dbReference type="Pfam" id="PF14433">
    <property type="entry name" value="SUKH-3"/>
    <property type="match status" value="1"/>
</dbReference>
<evidence type="ECO:0000313" key="2">
    <source>
        <dbReference type="Proteomes" id="UP000038083"/>
    </source>
</evidence>
<dbReference type="RefSeq" id="WP_041996678.1">
    <property type="nucleotide sequence ID" value="NZ_CDOG01000023.1"/>
</dbReference>
<gene>
    <name evidence="1" type="ORF">CCYN74_30233</name>
</gene>
<accession>A0A0B7HG35</accession>